<feature type="compositionally biased region" description="Polar residues" evidence="1">
    <location>
        <begin position="397"/>
        <end position="420"/>
    </location>
</feature>
<feature type="compositionally biased region" description="Basic and acidic residues" evidence="1">
    <location>
        <begin position="177"/>
        <end position="191"/>
    </location>
</feature>
<sequence length="490" mass="57478">MPDRDDDNRSRSRCTDPDREPNPFISFRRFADAQLSSLFKHVFPLSEDLDDHSSSSVSMRAQLLCLFGRADERKCERREELQWEELGLQFERESRYLLGHARGVKEVEEQMDEIRRKREELDRRICDEEEEGSTRGWNELGVQRQREKEMVERVANRKAQEWAWDWDWGFPRPFDARENRDGQRRGDRAQSEEQVGNGARGFWGRRRCARDEHLGTDWEEVKKWAHEEEDAENRPKVWHSCSRWLRPSESSRHGNPYSYRAWGEMYSPYSLENDERWKQTNVPWRDAYEDLLRTQRGLDIMPEEDLGKSKDMSYWDWVRQLARPAPAQRWPKEGQYPKRVPWTNEDDASEQPNYEYGHDHEDQHDEPPSPTSARPHQASESEAPATELDAYERLLSSGDSAPQSDTARPSLMSTLTTTERTIAPDGTVITKVVLKKRFADGREENSETVHTQRPQDAEAHGPDGEPQSQTAGANRSTEKPNNRSGWFWSK</sequence>
<dbReference type="EMBL" id="ML986518">
    <property type="protein sequence ID" value="KAF2272643.1"/>
    <property type="molecule type" value="Genomic_DNA"/>
</dbReference>
<evidence type="ECO:0000313" key="2">
    <source>
        <dbReference type="EMBL" id="KAF2272643.1"/>
    </source>
</evidence>
<feature type="compositionally biased region" description="Polar residues" evidence="1">
    <location>
        <begin position="371"/>
        <end position="380"/>
    </location>
</feature>
<feature type="compositionally biased region" description="Basic and acidic residues" evidence="1">
    <location>
        <begin position="437"/>
        <end position="447"/>
    </location>
</feature>
<proteinExistence type="predicted"/>
<dbReference type="RefSeq" id="XP_033650182.1">
    <property type="nucleotide sequence ID" value="XM_033801751.1"/>
</dbReference>
<evidence type="ECO:0000313" key="3">
    <source>
        <dbReference type="Proteomes" id="UP000800097"/>
    </source>
</evidence>
<name>A0A6A6J8Z7_WESOR</name>
<feature type="compositionally biased region" description="Polar residues" evidence="1">
    <location>
        <begin position="466"/>
        <end position="475"/>
    </location>
</feature>
<feature type="region of interest" description="Disordered" evidence="1">
    <location>
        <begin position="1"/>
        <end position="21"/>
    </location>
</feature>
<feature type="region of interest" description="Disordered" evidence="1">
    <location>
        <begin position="177"/>
        <end position="196"/>
    </location>
</feature>
<reference evidence="2" key="1">
    <citation type="journal article" date="2020" name="Stud. Mycol.">
        <title>101 Dothideomycetes genomes: a test case for predicting lifestyles and emergence of pathogens.</title>
        <authorList>
            <person name="Haridas S."/>
            <person name="Albert R."/>
            <person name="Binder M."/>
            <person name="Bloem J."/>
            <person name="Labutti K."/>
            <person name="Salamov A."/>
            <person name="Andreopoulos B."/>
            <person name="Baker S."/>
            <person name="Barry K."/>
            <person name="Bills G."/>
            <person name="Bluhm B."/>
            <person name="Cannon C."/>
            <person name="Castanera R."/>
            <person name="Culley D."/>
            <person name="Daum C."/>
            <person name="Ezra D."/>
            <person name="Gonzalez J."/>
            <person name="Henrissat B."/>
            <person name="Kuo A."/>
            <person name="Liang C."/>
            <person name="Lipzen A."/>
            <person name="Lutzoni F."/>
            <person name="Magnuson J."/>
            <person name="Mondo S."/>
            <person name="Nolan M."/>
            <person name="Ohm R."/>
            <person name="Pangilinan J."/>
            <person name="Park H.-J."/>
            <person name="Ramirez L."/>
            <person name="Alfaro M."/>
            <person name="Sun H."/>
            <person name="Tritt A."/>
            <person name="Yoshinaga Y."/>
            <person name="Zwiers L.-H."/>
            <person name="Turgeon B."/>
            <person name="Goodwin S."/>
            <person name="Spatafora J."/>
            <person name="Crous P."/>
            <person name="Grigoriev I."/>
        </authorList>
    </citation>
    <scope>NUCLEOTIDE SEQUENCE</scope>
    <source>
        <strain evidence="2">CBS 379.55</strain>
    </source>
</reference>
<keyword evidence="3" id="KW-1185">Reference proteome</keyword>
<dbReference type="OrthoDB" id="4586300at2759"/>
<dbReference type="Proteomes" id="UP000800097">
    <property type="component" value="Unassembled WGS sequence"/>
</dbReference>
<protein>
    <submittedName>
        <fullName evidence="2">Uncharacterized protein</fullName>
    </submittedName>
</protein>
<feature type="compositionally biased region" description="Basic and acidic residues" evidence="1">
    <location>
        <begin position="453"/>
        <end position="463"/>
    </location>
</feature>
<gene>
    <name evidence="2" type="ORF">EI97DRAFT_470209</name>
</gene>
<feature type="region of interest" description="Disordered" evidence="1">
    <location>
        <begin position="326"/>
        <end position="490"/>
    </location>
</feature>
<feature type="compositionally biased region" description="Basic and acidic residues" evidence="1">
    <location>
        <begin position="356"/>
        <end position="367"/>
    </location>
</feature>
<accession>A0A6A6J8Z7</accession>
<evidence type="ECO:0000256" key="1">
    <source>
        <dbReference type="SAM" id="MobiDB-lite"/>
    </source>
</evidence>
<dbReference type="AlphaFoldDB" id="A0A6A6J8Z7"/>
<dbReference type="GeneID" id="54554926"/>
<organism evidence="2 3">
    <name type="scientific">Westerdykella ornata</name>
    <dbReference type="NCBI Taxonomy" id="318751"/>
    <lineage>
        <taxon>Eukaryota</taxon>
        <taxon>Fungi</taxon>
        <taxon>Dikarya</taxon>
        <taxon>Ascomycota</taxon>
        <taxon>Pezizomycotina</taxon>
        <taxon>Dothideomycetes</taxon>
        <taxon>Pleosporomycetidae</taxon>
        <taxon>Pleosporales</taxon>
        <taxon>Sporormiaceae</taxon>
        <taxon>Westerdykella</taxon>
    </lineage>
</organism>